<proteinExistence type="predicted"/>
<organism evidence="4 5">
    <name type="scientific">Chloroherpeton thalassium (strain ATCC 35110 / GB-78)</name>
    <dbReference type="NCBI Taxonomy" id="517418"/>
    <lineage>
        <taxon>Bacteria</taxon>
        <taxon>Pseudomonadati</taxon>
        <taxon>Chlorobiota</taxon>
        <taxon>Chlorobiia</taxon>
        <taxon>Chlorobiales</taxon>
        <taxon>Chloroherpetonaceae</taxon>
        <taxon>Chloroherpeton</taxon>
    </lineage>
</organism>
<feature type="domain" description="NAD(P)-binding" evidence="3">
    <location>
        <begin position="28"/>
        <end position="208"/>
    </location>
</feature>
<dbReference type="InterPro" id="IPR036291">
    <property type="entry name" value="NAD(P)-bd_dom_sf"/>
</dbReference>
<reference evidence="4 5" key="1">
    <citation type="submission" date="2008-06" db="EMBL/GenBank/DDBJ databases">
        <title>Complete sequence of Chloroherpeton thalassium ATCC 35110.</title>
        <authorList>
            <consortium name="US DOE Joint Genome Institute"/>
            <person name="Lucas S."/>
            <person name="Copeland A."/>
            <person name="Lapidus A."/>
            <person name="Glavina del Rio T."/>
            <person name="Dalin E."/>
            <person name="Tice H."/>
            <person name="Bruce D."/>
            <person name="Goodwin L."/>
            <person name="Pitluck S."/>
            <person name="Schmutz J."/>
            <person name="Larimer F."/>
            <person name="Land M."/>
            <person name="Hauser L."/>
            <person name="Kyrpides N."/>
            <person name="Mikhailova N."/>
            <person name="Liu Z."/>
            <person name="Li T."/>
            <person name="Zhao F."/>
            <person name="Overmann J."/>
            <person name="Bryant D.A."/>
            <person name="Richardson P."/>
        </authorList>
    </citation>
    <scope>NUCLEOTIDE SEQUENCE [LARGE SCALE GENOMIC DNA]</scope>
    <source>
        <strain evidence="5">ATCC 35110 / GB-78</strain>
    </source>
</reference>
<accession>B3QX67</accession>
<dbReference type="KEGG" id="cts:Ctha_2428"/>
<dbReference type="SUPFAM" id="SSF51735">
    <property type="entry name" value="NAD(P)-binding Rossmann-fold domains"/>
    <property type="match status" value="1"/>
</dbReference>
<keyword evidence="5" id="KW-1185">Reference proteome</keyword>
<dbReference type="InterPro" id="IPR044256">
    <property type="entry name" value="HCF244-like"/>
</dbReference>
<dbReference type="STRING" id="517418.Ctha_2428"/>
<dbReference type="Gene3D" id="3.40.50.720">
    <property type="entry name" value="NAD(P)-binding Rossmann-like Domain"/>
    <property type="match status" value="1"/>
</dbReference>
<dbReference type="AlphaFoldDB" id="B3QX67"/>
<evidence type="ECO:0000259" key="3">
    <source>
        <dbReference type="Pfam" id="PF13460"/>
    </source>
</evidence>
<dbReference type="InterPro" id="IPR016040">
    <property type="entry name" value="NAD(P)-bd_dom"/>
</dbReference>
<name>B3QX67_CHLT3</name>
<evidence type="ECO:0000256" key="1">
    <source>
        <dbReference type="ARBA" id="ARBA00022531"/>
    </source>
</evidence>
<dbReference type="Proteomes" id="UP000001208">
    <property type="component" value="Chromosome"/>
</dbReference>
<keyword evidence="1" id="KW-0602">Photosynthesis</keyword>
<dbReference type="EMBL" id="CP001100">
    <property type="protein sequence ID" value="ACF14877.1"/>
    <property type="molecule type" value="Genomic_DNA"/>
</dbReference>
<protein>
    <submittedName>
        <fullName evidence="4">NmrA family protein</fullName>
    </submittedName>
</protein>
<dbReference type="GO" id="GO:0009523">
    <property type="term" value="C:photosystem II"/>
    <property type="evidence" value="ECO:0007669"/>
    <property type="project" value="UniProtKB-KW"/>
</dbReference>
<evidence type="ECO:0000313" key="4">
    <source>
        <dbReference type="EMBL" id="ACF14877.1"/>
    </source>
</evidence>
<dbReference type="eggNOG" id="COG0702">
    <property type="taxonomic scope" value="Bacteria"/>
</dbReference>
<evidence type="ECO:0000256" key="2">
    <source>
        <dbReference type="ARBA" id="ARBA00023276"/>
    </source>
</evidence>
<evidence type="ECO:0000313" key="5">
    <source>
        <dbReference type="Proteomes" id="UP000001208"/>
    </source>
</evidence>
<dbReference type="CDD" id="cd05243">
    <property type="entry name" value="SDR_a5"/>
    <property type="match status" value="1"/>
</dbReference>
<dbReference type="HOGENOM" id="CLU_007383_6_6_10"/>
<gene>
    <name evidence="4" type="ordered locus">Ctha_2428</name>
</gene>
<keyword evidence="2" id="KW-0604">Photosystem II</keyword>
<dbReference type="PANTHER" id="PTHR47128:SF2">
    <property type="entry name" value="PROTEIN HIGH CHLOROPHYLL FLUORESCENCE PHENOTYPE 244, CHLOROPLASTIC"/>
    <property type="match status" value="1"/>
</dbReference>
<dbReference type="Pfam" id="PF13460">
    <property type="entry name" value="NAD_binding_10"/>
    <property type="match status" value="1"/>
</dbReference>
<dbReference type="GO" id="GO:0015979">
    <property type="term" value="P:photosynthesis"/>
    <property type="evidence" value="ECO:0007669"/>
    <property type="project" value="UniProtKB-KW"/>
</dbReference>
<dbReference type="PANTHER" id="PTHR47128">
    <property type="match status" value="1"/>
</dbReference>
<sequence>MAAAIGSFVENHTLKSRMMETKKVLVAGATGYLGQYLVKELKKRNYWVRVLIRKPAQKVKFENVDDYFVGQITQPETLQGVTQNIDWAFSTVGITRQKDGFTYMDVDYQGNANLLKEAQKTGVASFQYISAIHGDKLRHLKIFEAKEKFVDELKASGINYCVLRPNGFFSDMADFLQMAKAGRVYLFGNGDYKLNPIDGEDLAKVCVDKLLSGEKEASIGGPDVLSQNEIAALALKAWNQPEKITHLPDWTRKFTLWVLRTFTSPKTYGTIEFFLSAMASDNIAPQYGNKSLQDFFNSEVKNQKIPYWLLFKSMNS</sequence>